<comment type="similarity">
    <text evidence="4">Belongs to the purine/pyrimidine phosphoribosyltransferase family. PyrE subfamily.</text>
</comment>
<dbReference type="EC" id="2.4.2.10" evidence="4"/>
<comment type="subunit">
    <text evidence="4">Homodimer.</text>
</comment>
<dbReference type="GO" id="GO:0044205">
    <property type="term" value="P:'de novo' UMP biosynthetic process"/>
    <property type="evidence" value="ECO:0007669"/>
    <property type="project" value="UniProtKB-UniRule"/>
</dbReference>
<feature type="binding site" evidence="4">
    <location>
        <position position="146"/>
    </location>
    <ligand>
        <name>orotate</name>
        <dbReference type="ChEBI" id="CHEBI:30839"/>
    </ligand>
</feature>
<comment type="caution">
    <text evidence="4">Lacks conserved residue(s) required for the propagation of feature annotation.</text>
</comment>
<organism evidence="5 6">
    <name type="scientific">Candidatus Segetimicrobium genomatis</name>
    <dbReference type="NCBI Taxonomy" id="2569760"/>
    <lineage>
        <taxon>Bacteria</taxon>
        <taxon>Bacillati</taxon>
        <taxon>Candidatus Sysuimicrobiota</taxon>
        <taxon>Candidatus Sysuimicrobiia</taxon>
        <taxon>Candidatus Sysuimicrobiales</taxon>
        <taxon>Candidatus Segetimicrobiaceae</taxon>
        <taxon>Candidatus Segetimicrobium</taxon>
    </lineage>
</organism>
<proteinExistence type="inferred from homology"/>
<dbReference type="GO" id="GO:0004588">
    <property type="term" value="F:orotate phosphoribosyltransferase activity"/>
    <property type="evidence" value="ECO:0007669"/>
    <property type="project" value="UniProtKB-UniRule"/>
</dbReference>
<reference evidence="5 6" key="1">
    <citation type="journal article" date="2019" name="Nat. Microbiol.">
        <title>Mediterranean grassland soil C-N compound turnover is dependent on rainfall and depth, and is mediated by genomically divergent microorganisms.</title>
        <authorList>
            <person name="Diamond S."/>
            <person name="Andeer P.F."/>
            <person name="Li Z."/>
            <person name="Crits-Christoph A."/>
            <person name="Burstein D."/>
            <person name="Anantharaman K."/>
            <person name="Lane K.R."/>
            <person name="Thomas B.C."/>
            <person name="Pan C."/>
            <person name="Northen T.R."/>
            <person name="Banfield J.F."/>
        </authorList>
    </citation>
    <scope>NUCLEOTIDE SEQUENCE [LARGE SCALE GENOMIC DNA]</scope>
    <source>
        <strain evidence="5">NP_1</strain>
    </source>
</reference>
<evidence type="ECO:0000256" key="4">
    <source>
        <dbReference type="HAMAP-Rule" id="MF_01208"/>
    </source>
</evidence>
<evidence type="ECO:0000256" key="1">
    <source>
        <dbReference type="ARBA" id="ARBA00022676"/>
    </source>
</evidence>
<name>A0A537LNW9_9BACT</name>
<dbReference type="GO" id="GO:0006166">
    <property type="term" value="P:purine ribonucleoside salvage"/>
    <property type="evidence" value="ECO:0007669"/>
    <property type="project" value="UniProtKB-KW"/>
</dbReference>
<dbReference type="InterPro" id="IPR029057">
    <property type="entry name" value="PRTase-like"/>
</dbReference>
<dbReference type="GO" id="GO:0000287">
    <property type="term" value="F:magnesium ion binding"/>
    <property type="evidence" value="ECO:0007669"/>
    <property type="project" value="UniProtKB-UniRule"/>
</dbReference>
<comment type="function">
    <text evidence="4">Catalyzes the transfer of a ribosyl phosphate group from 5-phosphoribose 1-diphosphate to orotate, leading to the formation of orotidine monophosphate (OMP).</text>
</comment>
<dbReference type="PANTHER" id="PTHR43864">
    <property type="entry name" value="HYPOXANTHINE/GUANINE PHOSPHORIBOSYLTRANSFERASE"/>
    <property type="match status" value="1"/>
</dbReference>
<keyword evidence="2 4" id="KW-0808">Transferase</keyword>
<dbReference type="PANTHER" id="PTHR43864:SF1">
    <property type="entry name" value="XANTHINE PHOSPHORIBOSYLTRANSFERASE"/>
    <property type="match status" value="1"/>
</dbReference>
<feature type="binding site" description="in other chain" evidence="4">
    <location>
        <begin position="114"/>
        <end position="122"/>
    </location>
    <ligand>
        <name>5-phospho-alpha-D-ribose 1-diphosphate</name>
        <dbReference type="ChEBI" id="CHEBI:58017"/>
        <note>ligand shared between dimeric partners</note>
    </ligand>
</feature>
<comment type="caution">
    <text evidence="5">The sequence shown here is derived from an EMBL/GenBank/DDBJ whole genome shotgun (WGS) entry which is preliminary data.</text>
</comment>
<dbReference type="InterPro" id="IPR050118">
    <property type="entry name" value="Pur/Pyrimidine_PRTase"/>
</dbReference>
<sequence length="187" mass="20203">MEAVSLESLVREHAPVRRGHFLLSSGMHTPYYVELEAIVQDPDLTATVCHAITERLREQRPQAVLTVLGPDAILGYELARELGARAIFVDGPPGGRTLRPGFHVKRGERVLILMGVIVTGDSARGLMRLVTAAGGQVTGVTVLVDRSSVPLQLGVPVEPLAVFDLETYHAPVCPLCAQGQALERRLD</sequence>
<dbReference type="EMBL" id="VBAI01000152">
    <property type="protein sequence ID" value="TMJ09714.1"/>
    <property type="molecule type" value="Genomic_DNA"/>
</dbReference>
<protein>
    <recommendedName>
        <fullName evidence="4">Orotate phosphoribosyltransferase</fullName>
        <shortName evidence="4">OPRT</shortName>
        <shortName evidence="4">OPRTase</shortName>
        <ecNumber evidence="4">2.4.2.10</ecNumber>
    </recommendedName>
</protein>
<comment type="catalytic activity">
    <reaction evidence="4">
        <text>orotidine 5'-phosphate + diphosphate = orotate + 5-phospho-alpha-D-ribose 1-diphosphate</text>
        <dbReference type="Rhea" id="RHEA:10380"/>
        <dbReference type="ChEBI" id="CHEBI:30839"/>
        <dbReference type="ChEBI" id="CHEBI:33019"/>
        <dbReference type="ChEBI" id="CHEBI:57538"/>
        <dbReference type="ChEBI" id="CHEBI:58017"/>
        <dbReference type="EC" id="2.4.2.10"/>
    </reaction>
</comment>
<keyword evidence="4" id="KW-0460">Magnesium</keyword>
<evidence type="ECO:0000313" key="5">
    <source>
        <dbReference type="EMBL" id="TMJ09714.1"/>
    </source>
</evidence>
<keyword evidence="4" id="KW-0665">Pyrimidine biosynthesis</keyword>
<keyword evidence="1 4" id="KW-0328">Glycosyltransferase</keyword>
<comment type="cofactor">
    <cofactor evidence="4">
        <name>Mg(2+)</name>
        <dbReference type="ChEBI" id="CHEBI:18420"/>
    </cofactor>
</comment>
<accession>A0A537LNW9</accession>
<dbReference type="Gene3D" id="3.40.50.2020">
    <property type="match status" value="1"/>
</dbReference>
<dbReference type="InterPro" id="IPR023031">
    <property type="entry name" value="OPRT"/>
</dbReference>
<keyword evidence="3" id="KW-0660">Purine salvage</keyword>
<dbReference type="UniPathway" id="UPA00070">
    <property type="reaction ID" value="UER00119"/>
</dbReference>
<gene>
    <name evidence="4" type="primary">pyrE</name>
    <name evidence="5" type="ORF">E6G98_08720</name>
</gene>
<dbReference type="Proteomes" id="UP000315217">
    <property type="component" value="Unassembled WGS sequence"/>
</dbReference>
<dbReference type="HAMAP" id="MF_01208">
    <property type="entry name" value="PyrE"/>
    <property type="match status" value="1"/>
</dbReference>
<evidence type="ECO:0000256" key="3">
    <source>
        <dbReference type="ARBA" id="ARBA00022726"/>
    </source>
</evidence>
<dbReference type="AlphaFoldDB" id="A0A537LNW9"/>
<evidence type="ECO:0000256" key="2">
    <source>
        <dbReference type="ARBA" id="ARBA00022679"/>
    </source>
</evidence>
<evidence type="ECO:0000313" key="6">
    <source>
        <dbReference type="Proteomes" id="UP000315217"/>
    </source>
</evidence>
<dbReference type="SUPFAM" id="SSF53271">
    <property type="entry name" value="PRTase-like"/>
    <property type="match status" value="1"/>
</dbReference>
<comment type="pathway">
    <text evidence="4">Pyrimidine metabolism; UMP biosynthesis via de novo pathway; UMP from orotate: step 1/2.</text>
</comment>